<accession>A0A7J7UM05</accession>
<dbReference type="SUPFAM" id="SSF48425">
    <property type="entry name" value="Sec7 domain"/>
    <property type="match status" value="1"/>
</dbReference>
<dbReference type="InterPro" id="IPR035999">
    <property type="entry name" value="Sec7_dom_sf"/>
</dbReference>
<name>A0A7J7UM05_PIPKU</name>
<dbReference type="PROSITE" id="PS50190">
    <property type="entry name" value="SEC7"/>
    <property type="match status" value="1"/>
</dbReference>
<dbReference type="Proteomes" id="UP000558488">
    <property type="component" value="Unassembled WGS sequence"/>
</dbReference>
<protein>
    <recommendedName>
        <fullName evidence="2">SEC7 domain-containing protein</fullName>
    </recommendedName>
</protein>
<evidence type="ECO:0000256" key="1">
    <source>
        <dbReference type="SAM" id="MobiDB-lite"/>
    </source>
</evidence>
<dbReference type="InterPro" id="IPR000904">
    <property type="entry name" value="Sec7_dom"/>
</dbReference>
<dbReference type="Gene3D" id="1.10.1000.11">
    <property type="entry name" value="Arf Nucleotide-binding Site Opener,domain 2"/>
    <property type="match status" value="1"/>
</dbReference>
<evidence type="ECO:0000259" key="2">
    <source>
        <dbReference type="PROSITE" id="PS50190"/>
    </source>
</evidence>
<keyword evidence="4" id="KW-1185">Reference proteome</keyword>
<sequence>MIMNLAHYHCQPQAQGLHYNAVQHAELRNIAAASIAAIQASPNKDWVAKIQWSPALFNPGVARRCQQESDPVVPQHSLGGGYPELPQRYPEPGSQVMKAFGALERELGKVQVKTPIWSPTLGPASAAEAGGSKGGGSGVEGGVPEDLSSEEREELLDIIERLKYEISEVMTEINNLTLVEESKTSQRNKHIAMGPWDGRSKGLNKTVIGDYLGERDEFNIKVLQAFVELHQFAQLNLSKGTCYVLSFAIIKLNTSLNNHNVRDKPTAKRFVTMNHGINKGRDLPKELLWDL</sequence>
<dbReference type="InterPro" id="IPR023394">
    <property type="entry name" value="Sec7_C_sf"/>
</dbReference>
<dbReference type="Pfam" id="PF01369">
    <property type="entry name" value="Sec7"/>
    <property type="match status" value="1"/>
</dbReference>
<dbReference type="EMBL" id="JACAGB010000019">
    <property type="protein sequence ID" value="KAF6313915.1"/>
    <property type="molecule type" value="Genomic_DNA"/>
</dbReference>
<dbReference type="PANTHER" id="PTHR10663">
    <property type="entry name" value="GUANYL-NUCLEOTIDE EXCHANGE FACTOR"/>
    <property type="match status" value="1"/>
</dbReference>
<feature type="domain" description="SEC7" evidence="2">
    <location>
        <begin position="168"/>
        <end position="291"/>
    </location>
</feature>
<dbReference type="SMART" id="SM00222">
    <property type="entry name" value="Sec7"/>
    <property type="match status" value="1"/>
</dbReference>
<dbReference type="GO" id="GO:0032012">
    <property type="term" value="P:regulation of ARF protein signal transduction"/>
    <property type="evidence" value="ECO:0007669"/>
    <property type="project" value="InterPro"/>
</dbReference>
<comment type="caution">
    <text evidence="3">The sequence shown here is derived from an EMBL/GenBank/DDBJ whole genome shotgun (WGS) entry which is preliminary data.</text>
</comment>
<organism evidence="3 4">
    <name type="scientific">Pipistrellus kuhlii</name>
    <name type="common">Kuhl's pipistrelle</name>
    <dbReference type="NCBI Taxonomy" id="59472"/>
    <lineage>
        <taxon>Eukaryota</taxon>
        <taxon>Metazoa</taxon>
        <taxon>Chordata</taxon>
        <taxon>Craniata</taxon>
        <taxon>Vertebrata</taxon>
        <taxon>Euteleostomi</taxon>
        <taxon>Mammalia</taxon>
        <taxon>Eutheria</taxon>
        <taxon>Laurasiatheria</taxon>
        <taxon>Chiroptera</taxon>
        <taxon>Yangochiroptera</taxon>
        <taxon>Vespertilionidae</taxon>
        <taxon>Pipistrellus</taxon>
    </lineage>
</organism>
<evidence type="ECO:0000313" key="4">
    <source>
        <dbReference type="Proteomes" id="UP000558488"/>
    </source>
</evidence>
<evidence type="ECO:0000313" key="3">
    <source>
        <dbReference type="EMBL" id="KAF6313915.1"/>
    </source>
</evidence>
<feature type="compositionally biased region" description="Gly residues" evidence="1">
    <location>
        <begin position="131"/>
        <end position="141"/>
    </location>
</feature>
<reference evidence="3 4" key="1">
    <citation type="journal article" date="2020" name="Nature">
        <title>Six reference-quality genomes reveal evolution of bat adaptations.</title>
        <authorList>
            <person name="Jebb D."/>
            <person name="Huang Z."/>
            <person name="Pippel M."/>
            <person name="Hughes G.M."/>
            <person name="Lavrichenko K."/>
            <person name="Devanna P."/>
            <person name="Winkler S."/>
            <person name="Jermiin L.S."/>
            <person name="Skirmuntt E.C."/>
            <person name="Katzourakis A."/>
            <person name="Burkitt-Gray L."/>
            <person name="Ray D.A."/>
            <person name="Sullivan K.A.M."/>
            <person name="Roscito J.G."/>
            <person name="Kirilenko B.M."/>
            <person name="Davalos L.M."/>
            <person name="Corthals A.P."/>
            <person name="Power M.L."/>
            <person name="Jones G."/>
            <person name="Ransome R.D."/>
            <person name="Dechmann D.K.N."/>
            <person name="Locatelli A.G."/>
            <person name="Puechmaille S.J."/>
            <person name="Fedrigo O."/>
            <person name="Jarvis E.D."/>
            <person name="Hiller M."/>
            <person name="Vernes S.C."/>
            <person name="Myers E.W."/>
            <person name="Teeling E.C."/>
        </authorList>
    </citation>
    <scope>NUCLEOTIDE SEQUENCE [LARGE SCALE GENOMIC DNA]</scope>
    <source>
        <strain evidence="3">MPipKuh1</strain>
        <tissue evidence="3">Flight muscle</tissue>
    </source>
</reference>
<dbReference type="GO" id="GO:0005085">
    <property type="term" value="F:guanyl-nucleotide exchange factor activity"/>
    <property type="evidence" value="ECO:0007669"/>
    <property type="project" value="InterPro"/>
</dbReference>
<gene>
    <name evidence="3" type="ORF">mPipKuh1_008768</name>
</gene>
<feature type="region of interest" description="Disordered" evidence="1">
    <location>
        <begin position="119"/>
        <end position="147"/>
    </location>
</feature>
<proteinExistence type="predicted"/>
<dbReference type="AlphaFoldDB" id="A0A7J7UM05"/>
<dbReference type="PANTHER" id="PTHR10663:SF320">
    <property type="entry name" value="CYTOHESIN-3"/>
    <property type="match status" value="1"/>
</dbReference>